<keyword evidence="3 7" id="KW-1003">Cell membrane</keyword>
<dbReference type="InterPro" id="IPR005134">
    <property type="entry name" value="UPF0114"/>
</dbReference>
<evidence type="ECO:0000256" key="5">
    <source>
        <dbReference type="ARBA" id="ARBA00022989"/>
    </source>
</evidence>
<keyword evidence="5 7" id="KW-1133">Transmembrane helix</keyword>
<feature type="transmembrane region" description="Helical" evidence="7">
    <location>
        <begin position="75"/>
        <end position="100"/>
    </location>
</feature>
<evidence type="ECO:0000313" key="9">
    <source>
        <dbReference type="EMBL" id="MBO1901079.1"/>
    </source>
</evidence>
<dbReference type="PANTHER" id="PTHR38596">
    <property type="entry name" value="UPF0114 PROTEIN YQHA"/>
    <property type="match status" value="1"/>
</dbReference>
<proteinExistence type="inferred from homology"/>
<evidence type="ECO:0000256" key="6">
    <source>
        <dbReference type="ARBA" id="ARBA00023136"/>
    </source>
</evidence>
<dbReference type="NCBIfam" id="TIGR00645">
    <property type="entry name" value="HI0507"/>
    <property type="match status" value="1"/>
</dbReference>
<name>A0A939MHM0_9MICO</name>
<organism evidence="9 10">
    <name type="scientific">Leucobacter weissii</name>
    <dbReference type="NCBI Taxonomy" id="1983706"/>
    <lineage>
        <taxon>Bacteria</taxon>
        <taxon>Bacillati</taxon>
        <taxon>Actinomycetota</taxon>
        <taxon>Actinomycetes</taxon>
        <taxon>Micrococcales</taxon>
        <taxon>Microbacteriaceae</taxon>
        <taxon>Leucobacter</taxon>
    </lineage>
</organism>
<dbReference type="Pfam" id="PF03350">
    <property type="entry name" value="UPF0114"/>
    <property type="match status" value="1"/>
</dbReference>
<dbReference type="EMBL" id="JAGDYM010000004">
    <property type="protein sequence ID" value="MBO1901079.1"/>
    <property type="molecule type" value="Genomic_DNA"/>
</dbReference>
<accession>A0A939MHM0</accession>
<gene>
    <name evidence="9" type="ORF">J4H92_03830</name>
</gene>
<dbReference type="RefSeq" id="WP_208096220.1">
    <property type="nucleotide sequence ID" value="NZ_JAGDYM010000004.1"/>
</dbReference>
<dbReference type="HAMAP" id="MF_00143">
    <property type="entry name" value="UPF0114"/>
    <property type="match status" value="1"/>
</dbReference>
<protein>
    <recommendedName>
        <fullName evidence="7">UPF0114 protein J4H92_03830</fullName>
    </recommendedName>
</protein>
<evidence type="ECO:0000256" key="2">
    <source>
        <dbReference type="ARBA" id="ARBA00005774"/>
    </source>
</evidence>
<dbReference type="AlphaFoldDB" id="A0A939MHM0"/>
<evidence type="ECO:0000256" key="8">
    <source>
        <dbReference type="SAM" id="MobiDB-lite"/>
    </source>
</evidence>
<keyword evidence="10" id="KW-1185">Reference proteome</keyword>
<evidence type="ECO:0000256" key="4">
    <source>
        <dbReference type="ARBA" id="ARBA00022692"/>
    </source>
</evidence>
<sequence length="269" mass="29300">MNDRNSSPIERIDELGPGPASRTLAGFIFASRWLQAPLYLGLIVAQAVYVVLFFVELWHLFENAIIHGHISETEVMLSVLALIDIVMIANLLIMVIIGGYETFVSKIRVQGHHDEPDWLSHVNANLLKVKLAISIISISSIHLLKTFIEVGRMDGGKVTNSNGATIYSGEGVLWEVVIHLAFIVSALALAWIDRMSQSHPAPAKKRKRVYDSPAAAAEERSAAGRTEPGAVAKPRPERTLPAPGTDEDGYVTVRLPSGTALPEGARIVE</sequence>
<feature type="transmembrane region" description="Helical" evidence="7">
    <location>
        <begin position="171"/>
        <end position="192"/>
    </location>
</feature>
<evidence type="ECO:0000256" key="7">
    <source>
        <dbReference type="HAMAP-Rule" id="MF_00143"/>
    </source>
</evidence>
<comment type="subcellular location">
    <subcellularLocation>
        <location evidence="1 7">Cell membrane</location>
        <topology evidence="1 7">Multi-pass membrane protein</topology>
    </subcellularLocation>
</comment>
<evidence type="ECO:0000313" key="10">
    <source>
        <dbReference type="Proteomes" id="UP000664382"/>
    </source>
</evidence>
<keyword evidence="6 7" id="KW-0472">Membrane</keyword>
<evidence type="ECO:0000256" key="1">
    <source>
        <dbReference type="ARBA" id="ARBA00004651"/>
    </source>
</evidence>
<reference evidence="9" key="1">
    <citation type="submission" date="2021-03" db="EMBL/GenBank/DDBJ databases">
        <title>Leucobacter chromiisoli sp. nov., isolated from chromium-containing soil of chemical plant.</title>
        <authorList>
            <person name="Xu Z."/>
        </authorList>
    </citation>
    <scope>NUCLEOTIDE SEQUENCE</scope>
    <source>
        <strain evidence="9">S27</strain>
    </source>
</reference>
<dbReference type="PANTHER" id="PTHR38596:SF1">
    <property type="entry name" value="UPF0114 PROTEIN YQHA"/>
    <property type="match status" value="1"/>
</dbReference>
<evidence type="ECO:0000256" key="3">
    <source>
        <dbReference type="ARBA" id="ARBA00022475"/>
    </source>
</evidence>
<dbReference type="InterPro" id="IPR020761">
    <property type="entry name" value="UPF0114_bac"/>
</dbReference>
<comment type="similarity">
    <text evidence="2 7">Belongs to the UPF0114 family.</text>
</comment>
<dbReference type="GO" id="GO:0005886">
    <property type="term" value="C:plasma membrane"/>
    <property type="evidence" value="ECO:0007669"/>
    <property type="project" value="UniProtKB-SubCell"/>
</dbReference>
<keyword evidence="4 7" id="KW-0812">Transmembrane</keyword>
<feature type="region of interest" description="Disordered" evidence="8">
    <location>
        <begin position="202"/>
        <end position="269"/>
    </location>
</feature>
<comment type="caution">
    <text evidence="9">The sequence shown here is derived from an EMBL/GenBank/DDBJ whole genome shotgun (WGS) entry which is preliminary data.</text>
</comment>
<dbReference type="Proteomes" id="UP000664382">
    <property type="component" value="Unassembled WGS sequence"/>
</dbReference>
<feature type="transmembrane region" description="Helical" evidence="7">
    <location>
        <begin position="36"/>
        <end position="55"/>
    </location>
</feature>